<protein>
    <submittedName>
        <fullName evidence="12">Uncharacterized protein</fullName>
    </submittedName>
</protein>
<evidence type="ECO:0000256" key="2">
    <source>
        <dbReference type="ARBA" id="ARBA00010799"/>
    </source>
</evidence>
<dbReference type="InParanoid" id="A0A2N3N3E7"/>
<evidence type="ECO:0000256" key="9">
    <source>
        <dbReference type="HAMAP-Rule" id="MF_03113"/>
    </source>
</evidence>
<evidence type="ECO:0000256" key="5">
    <source>
        <dbReference type="ARBA" id="ARBA00022824"/>
    </source>
</evidence>
<dbReference type="InterPro" id="IPR029012">
    <property type="entry name" value="Helix_hairpin_bin_sf"/>
</dbReference>
<evidence type="ECO:0000256" key="6">
    <source>
        <dbReference type="ARBA" id="ARBA00022989"/>
    </source>
</evidence>
<dbReference type="STRING" id="41688.A0A2N3N3E7"/>
<dbReference type="FunFam" id="1.10.287.660:FF:000006">
    <property type="entry name" value="Protein GET1"/>
    <property type="match status" value="1"/>
</dbReference>
<evidence type="ECO:0000256" key="3">
    <source>
        <dbReference type="ARBA" id="ARBA00022448"/>
    </source>
</evidence>
<feature type="compositionally biased region" description="Basic and acidic residues" evidence="10">
    <location>
        <begin position="207"/>
        <end position="217"/>
    </location>
</feature>
<evidence type="ECO:0000256" key="1">
    <source>
        <dbReference type="ARBA" id="ARBA00004477"/>
    </source>
</evidence>
<keyword evidence="8 9" id="KW-0472">Membrane</keyword>
<comment type="subcellular location">
    <subcellularLocation>
        <location evidence="1">Endoplasmic reticulum membrane</location>
        <topology evidence="1">Multi-pass membrane protein</topology>
    </subcellularLocation>
</comment>
<proteinExistence type="inferred from homology"/>
<accession>A0A2N3N3E7</accession>
<dbReference type="GO" id="GO:0043495">
    <property type="term" value="F:protein-membrane adaptor activity"/>
    <property type="evidence" value="ECO:0007669"/>
    <property type="project" value="TreeGrafter"/>
</dbReference>
<feature type="region of interest" description="Disordered" evidence="10">
    <location>
        <begin position="192"/>
        <end position="217"/>
    </location>
</feature>
<comment type="caution">
    <text evidence="9">Lacks conserved residue(s) required for the propagation of feature annotation.</text>
</comment>
<dbReference type="HAMAP" id="MF_03113">
    <property type="entry name" value="Get1"/>
    <property type="match status" value="1"/>
</dbReference>
<evidence type="ECO:0000256" key="8">
    <source>
        <dbReference type="ARBA" id="ARBA00023136"/>
    </source>
</evidence>
<keyword evidence="4 9" id="KW-0812">Transmembrane</keyword>
<keyword evidence="7 9" id="KW-0175">Coiled coil</keyword>
<feature type="chain" id="PRO_5014936959" evidence="11">
    <location>
        <begin position="22"/>
        <end position="217"/>
    </location>
</feature>
<dbReference type="InterPro" id="IPR028945">
    <property type="entry name" value="Get1"/>
</dbReference>
<comment type="similarity">
    <text evidence="2 9">Belongs to the WRB/GET1 family.</text>
</comment>
<gene>
    <name evidence="9" type="primary">GET1</name>
    <name evidence="12" type="ORF">jhhlp_005543</name>
</gene>
<feature type="coiled-coil region" evidence="9">
    <location>
        <begin position="42"/>
        <end position="106"/>
    </location>
</feature>
<keyword evidence="6 9" id="KW-1133">Transmembrane helix</keyword>
<keyword evidence="5 9" id="KW-0256">Endoplasmic reticulum</keyword>
<dbReference type="InterPro" id="IPR027538">
    <property type="entry name" value="Get1_fungi"/>
</dbReference>
<evidence type="ECO:0000313" key="12">
    <source>
        <dbReference type="EMBL" id="PKS06947.1"/>
    </source>
</evidence>
<feature type="topological domain" description="Cytoplasmic" evidence="9">
    <location>
        <begin position="174"/>
        <end position="217"/>
    </location>
</feature>
<dbReference type="Proteomes" id="UP000233524">
    <property type="component" value="Unassembled WGS sequence"/>
</dbReference>
<dbReference type="EMBL" id="NLAX01000701">
    <property type="protein sequence ID" value="PKS06947.1"/>
    <property type="molecule type" value="Genomic_DNA"/>
</dbReference>
<dbReference type="GO" id="GO:0071816">
    <property type="term" value="P:tail-anchored membrane protein insertion into ER membrane"/>
    <property type="evidence" value="ECO:0007669"/>
    <property type="project" value="InterPro"/>
</dbReference>
<dbReference type="Pfam" id="PF04420">
    <property type="entry name" value="CHD5"/>
    <property type="match status" value="1"/>
</dbReference>
<feature type="signal peptide" evidence="11">
    <location>
        <begin position="1"/>
        <end position="21"/>
    </location>
</feature>
<evidence type="ECO:0000256" key="10">
    <source>
        <dbReference type="SAM" id="MobiDB-lite"/>
    </source>
</evidence>
<dbReference type="PANTHER" id="PTHR42650:SF1">
    <property type="entry name" value="GUIDED ENTRY OF TAIL-ANCHORED PROTEINS FACTOR 1"/>
    <property type="match status" value="1"/>
</dbReference>
<keyword evidence="13" id="KW-1185">Reference proteome</keyword>
<evidence type="ECO:0000313" key="13">
    <source>
        <dbReference type="Proteomes" id="UP000233524"/>
    </source>
</evidence>
<dbReference type="AlphaFoldDB" id="A0A2N3N3E7"/>
<reference evidence="12 13" key="1">
    <citation type="journal article" date="2017" name="G3 (Bethesda)">
        <title>First Draft Genome Sequence of the Pathogenic Fungus Lomentospora prolificans (Formerly Scedosporium prolificans).</title>
        <authorList>
            <person name="Luo R."/>
            <person name="Zimin A."/>
            <person name="Workman R."/>
            <person name="Fan Y."/>
            <person name="Pertea G."/>
            <person name="Grossman N."/>
            <person name="Wear M.P."/>
            <person name="Jia B."/>
            <person name="Miller H."/>
            <person name="Casadevall A."/>
            <person name="Timp W."/>
            <person name="Zhang S.X."/>
            <person name="Salzberg S.L."/>
        </authorList>
    </citation>
    <scope>NUCLEOTIDE SEQUENCE [LARGE SCALE GENOMIC DNA]</scope>
    <source>
        <strain evidence="12 13">JHH-5317</strain>
    </source>
</reference>
<dbReference type="OrthoDB" id="69461at2759"/>
<dbReference type="VEuPathDB" id="FungiDB:jhhlp_005543"/>
<keyword evidence="3 9" id="KW-0813">Transport</keyword>
<evidence type="ECO:0000256" key="4">
    <source>
        <dbReference type="ARBA" id="ARBA00022692"/>
    </source>
</evidence>
<dbReference type="GO" id="GO:0005789">
    <property type="term" value="C:endoplasmic reticulum membrane"/>
    <property type="evidence" value="ECO:0007669"/>
    <property type="project" value="UniProtKB-SubCell"/>
</dbReference>
<keyword evidence="11" id="KW-0732">Signal</keyword>
<sequence>MSPNLLLLIFGVELFIHVVNSVGAATINNLIWGLLNRFPTETSKLVAENRKLQKEYLKLRRELNATSSQDQFAKWAKLRRQHHKLLEQLEKKKAEMNASKSKFDSSISVARLLLTKAPHFILPMWYAKEPMFWLPQGLFPHYAEWFLSLPKAPLGSVSILSWQVACTVIIKLVSDALVGLYALVATAKPQREGVPVPGRTATPSASKTEKTSEKKEL</sequence>
<feature type="topological domain" description="Lumenal" evidence="9">
    <location>
        <begin position="1"/>
        <end position="5"/>
    </location>
</feature>
<evidence type="ECO:0000256" key="7">
    <source>
        <dbReference type="ARBA" id="ARBA00023054"/>
    </source>
</evidence>
<dbReference type="PANTHER" id="PTHR42650">
    <property type="entry name" value="TAIL-ANCHORED PROTEIN INSERTION RECEPTOR WRB"/>
    <property type="match status" value="1"/>
</dbReference>
<dbReference type="Gene3D" id="1.10.287.660">
    <property type="entry name" value="Helix hairpin bin"/>
    <property type="match status" value="1"/>
</dbReference>
<dbReference type="GO" id="GO:0043529">
    <property type="term" value="C:GET complex"/>
    <property type="evidence" value="ECO:0007669"/>
    <property type="project" value="InterPro"/>
</dbReference>
<evidence type="ECO:0000256" key="11">
    <source>
        <dbReference type="SAM" id="SignalP"/>
    </source>
</evidence>
<name>A0A2N3N3E7_9PEZI</name>
<organism evidence="12 13">
    <name type="scientific">Lomentospora prolificans</name>
    <dbReference type="NCBI Taxonomy" id="41688"/>
    <lineage>
        <taxon>Eukaryota</taxon>
        <taxon>Fungi</taxon>
        <taxon>Dikarya</taxon>
        <taxon>Ascomycota</taxon>
        <taxon>Pezizomycotina</taxon>
        <taxon>Sordariomycetes</taxon>
        <taxon>Hypocreomycetidae</taxon>
        <taxon>Microascales</taxon>
        <taxon>Microascaceae</taxon>
        <taxon>Lomentospora</taxon>
    </lineage>
</organism>
<comment type="caution">
    <text evidence="12">The sequence shown here is derived from an EMBL/GenBank/DDBJ whole genome shotgun (WGS) entry which is preliminary data.</text>
</comment>